<gene>
    <name evidence="10" type="ORF">MZV50_09140</name>
</gene>
<organism evidence="10 11">
    <name type="scientific">Caulobacter segnis</name>
    <dbReference type="NCBI Taxonomy" id="88688"/>
    <lineage>
        <taxon>Bacteria</taxon>
        <taxon>Pseudomonadati</taxon>
        <taxon>Pseudomonadota</taxon>
        <taxon>Alphaproteobacteria</taxon>
        <taxon>Caulobacterales</taxon>
        <taxon>Caulobacteraceae</taxon>
        <taxon>Caulobacter</taxon>
    </lineage>
</organism>
<keyword evidence="3 8" id="KW-0597">Phosphoprotein</keyword>
<keyword evidence="5" id="KW-0547">Nucleotide-binding</keyword>
<sequence length="559" mass="60220">MTNALQVVPIRTRQARTGAAQNDLSDIELLHSISVALIGEQDRFELYGKIVDAAISITGSQFGTMQLLMPAGDTSGHGGELKLLCSRGLPPEAVGFWQWVGPAAHSSCTAAVKSGQRAIIPDFETWNEIAGTEDLLAFRRTGIRSAQTTPLLSRTGALLGMISTHWAYPHQPSERDLRLLDILARQAADILDRTLAEEALREREQALARTCETLRETEALQTMLTGELSHRVKNMLATVQAIASQTLRHSDDPKDFVESFSGRIQSMSRVHSQLSTSEWKGTQLRALVADQMNLGPVDEAQISASGPDVYLDATAMTKMAMILHELGTNSLKYGALSKPEGGVTIAWTLGRQTLDLRWTEWGGPKVKSPIRRGFGTRLIEASVRGAGGEAKMSVEAGGGRWDIAFPLPGDPSSDDRMIDTPAGQQASPRAGLAPALGGRDAKPLQAKRVLVIEDEPLVAMEIVSQLEDVGATVIGPAADAVAALEFVDRFRIDAALLDADLHGDAVDDIASALARARIPFAFVSGYGRDSLPVGFDEVELLPKLFATEQLLEAARRLIA</sequence>
<evidence type="ECO:0000256" key="4">
    <source>
        <dbReference type="ARBA" id="ARBA00022679"/>
    </source>
</evidence>
<feature type="modified residue" description="4-aspartylphosphate" evidence="8">
    <location>
        <position position="498"/>
    </location>
</feature>
<keyword evidence="7" id="KW-0067">ATP-binding</keyword>
<dbReference type="Gene3D" id="3.30.565.10">
    <property type="entry name" value="Histidine kinase-like ATPase, C-terminal domain"/>
    <property type="match status" value="1"/>
</dbReference>
<proteinExistence type="predicted"/>
<feature type="domain" description="Response regulatory" evidence="9">
    <location>
        <begin position="448"/>
        <end position="558"/>
    </location>
</feature>
<dbReference type="Pfam" id="PF13185">
    <property type="entry name" value="GAF_2"/>
    <property type="match status" value="1"/>
</dbReference>
<keyword evidence="6" id="KW-0418">Kinase</keyword>
<evidence type="ECO:0000256" key="7">
    <source>
        <dbReference type="ARBA" id="ARBA00022840"/>
    </source>
</evidence>
<dbReference type="InterPro" id="IPR011102">
    <property type="entry name" value="Sig_transdc_His_kinase_HWE"/>
</dbReference>
<dbReference type="Gene3D" id="3.40.50.2300">
    <property type="match status" value="1"/>
</dbReference>
<dbReference type="InterPro" id="IPR011006">
    <property type="entry name" value="CheY-like_superfamily"/>
</dbReference>
<dbReference type="Gene3D" id="3.30.450.40">
    <property type="match status" value="1"/>
</dbReference>
<evidence type="ECO:0000256" key="2">
    <source>
        <dbReference type="ARBA" id="ARBA00012438"/>
    </source>
</evidence>
<dbReference type="PROSITE" id="PS50110">
    <property type="entry name" value="RESPONSE_REGULATORY"/>
    <property type="match status" value="1"/>
</dbReference>
<dbReference type="InterPro" id="IPR001789">
    <property type="entry name" value="Sig_transdc_resp-reg_receiver"/>
</dbReference>
<dbReference type="PANTHER" id="PTHR41523">
    <property type="entry name" value="TWO-COMPONENT SYSTEM SENSOR PROTEIN"/>
    <property type="match status" value="1"/>
</dbReference>
<reference evidence="10 11" key="1">
    <citation type="submission" date="2022-04" db="EMBL/GenBank/DDBJ databases">
        <title>Genome sequence of soybean root-associated Caulobacter segnis RL271.</title>
        <authorList>
            <person name="Longley R."/>
            <person name="Bonito G."/>
            <person name="Trigodet F."/>
            <person name="Crosson S."/>
            <person name="Fiebig A."/>
        </authorList>
    </citation>
    <scope>NUCLEOTIDE SEQUENCE [LARGE SCALE GENOMIC DNA]</scope>
    <source>
        <strain evidence="10 11">RL271</strain>
    </source>
</reference>
<evidence type="ECO:0000256" key="3">
    <source>
        <dbReference type="ARBA" id="ARBA00022553"/>
    </source>
</evidence>
<evidence type="ECO:0000256" key="1">
    <source>
        <dbReference type="ARBA" id="ARBA00000085"/>
    </source>
</evidence>
<dbReference type="Proteomes" id="UP001057520">
    <property type="component" value="Chromosome"/>
</dbReference>
<dbReference type="SUPFAM" id="SSF52172">
    <property type="entry name" value="CheY-like"/>
    <property type="match status" value="1"/>
</dbReference>
<dbReference type="InterPro" id="IPR003018">
    <property type="entry name" value="GAF"/>
</dbReference>
<keyword evidence="11" id="KW-1185">Reference proteome</keyword>
<evidence type="ECO:0000259" key="9">
    <source>
        <dbReference type="PROSITE" id="PS50110"/>
    </source>
</evidence>
<evidence type="ECO:0000256" key="6">
    <source>
        <dbReference type="ARBA" id="ARBA00022777"/>
    </source>
</evidence>
<accession>A0ABY4ZZ90</accession>
<evidence type="ECO:0000256" key="5">
    <source>
        <dbReference type="ARBA" id="ARBA00022741"/>
    </source>
</evidence>
<evidence type="ECO:0000313" key="11">
    <source>
        <dbReference type="Proteomes" id="UP001057520"/>
    </source>
</evidence>
<dbReference type="PANTHER" id="PTHR41523:SF7">
    <property type="entry name" value="HISTIDINE KINASE"/>
    <property type="match status" value="1"/>
</dbReference>
<evidence type="ECO:0000313" key="10">
    <source>
        <dbReference type="EMBL" id="USQ97674.1"/>
    </source>
</evidence>
<dbReference type="InterPro" id="IPR029016">
    <property type="entry name" value="GAF-like_dom_sf"/>
</dbReference>
<dbReference type="SMART" id="SM00911">
    <property type="entry name" value="HWE_HK"/>
    <property type="match status" value="1"/>
</dbReference>
<dbReference type="EC" id="2.7.13.3" evidence="2"/>
<keyword evidence="4" id="KW-0808">Transferase</keyword>
<dbReference type="InterPro" id="IPR036890">
    <property type="entry name" value="HATPase_C_sf"/>
</dbReference>
<dbReference type="EMBL" id="CP096040">
    <property type="protein sequence ID" value="USQ97674.1"/>
    <property type="molecule type" value="Genomic_DNA"/>
</dbReference>
<evidence type="ECO:0000256" key="8">
    <source>
        <dbReference type="PROSITE-ProRule" id="PRU00169"/>
    </source>
</evidence>
<comment type="catalytic activity">
    <reaction evidence="1">
        <text>ATP + protein L-histidine = ADP + protein N-phospho-L-histidine.</text>
        <dbReference type="EC" id="2.7.13.3"/>
    </reaction>
</comment>
<protein>
    <recommendedName>
        <fullName evidence="2">histidine kinase</fullName>
        <ecNumber evidence="2">2.7.13.3</ecNumber>
    </recommendedName>
</protein>
<name>A0ABY4ZZ90_9CAUL</name>
<dbReference type="SUPFAM" id="SSF55781">
    <property type="entry name" value="GAF domain-like"/>
    <property type="match status" value="1"/>
</dbReference>
<dbReference type="Pfam" id="PF07536">
    <property type="entry name" value="HWE_HK"/>
    <property type="match status" value="1"/>
</dbReference>